<feature type="transmembrane region" description="Helical" evidence="7">
    <location>
        <begin position="242"/>
        <end position="259"/>
    </location>
</feature>
<feature type="transmembrane region" description="Helical" evidence="7">
    <location>
        <begin position="146"/>
        <end position="167"/>
    </location>
</feature>
<feature type="transmembrane region" description="Helical" evidence="7">
    <location>
        <begin position="121"/>
        <end position="140"/>
    </location>
</feature>
<dbReference type="Pfam" id="PF00892">
    <property type="entry name" value="EamA"/>
    <property type="match status" value="2"/>
</dbReference>
<keyword evidence="10" id="KW-1185">Reference proteome</keyword>
<sequence length="304" mass="32884">MIPTMKPLKAELLLLIVTMFWGSSYIFMKMGLGTLGEFNLIALRFVLAFILAAILFHKRLRSINIRTLRYGALLGFLLLGVFTCITFGLQTTTTSNAGFLVALTVIFVPMLDVLVFRKKVAAAQVFGAILAIAGIGLLTLNSALHIQPGDFLCILSALFYAVQILVTSKAVKSCDSLNIGILQLGFVSGYALVLSAIFETPHLPSTMPGWIAILALGILCSACGFILQPVAQKFTTPTRTGLIFSLEPVFAAFFGYWFAGEQLSMQGYAGAALVMLGIVASELLGKMSSASHFPRYLKKHRADI</sequence>
<evidence type="ECO:0000313" key="10">
    <source>
        <dbReference type="Proteomes" id="UP000838324"/>
    </source>
</evidence>
<accession>A0ABN8FYP9</accession>
<feature type="transmembrane region" description="Helical" evidence="7">
    <location>
        <begin position="12"/>
        <end position="32"/>
    </location>
</feature>
<evidence type="ECO:0000256" key="6">
    <source>
        <dbReference type="ARBA" id="ARBA00023136"/>
    </source>
</evidence>
<comment type="similarity">
    <text evidence="2">Belongs to the EamA transporter family.</text>
</comment>
<proteinExistence type="inferred from homology"/>
<keyword evidence="6 7" id="KW-0472">Membrane</keyword>
<evidence type="ECO:0000256" key="1">
    <source>
        <dbReference type="ARBA" id="ARBA00004651"/>
    </source>
</evidence>
<dbReference type="InterPro" id="IPR051258">
    <property type="entry name" value="Diverse_Substrate_Transporter"/>
</dbReference>
<reference evidence="9" key="1">
    <citation type="submission" date="2022-01" db="EMBL/GenBank/DDBJ databases">
        <authorList>
            <person name="Criscuolo A."/>
        </authorList>
    </citation>
    <scope>NUCLEOTIDE SEQUENCE</scope>
    <source>
        <strain evidence="9">CIP111892</strain>
    </source>
</reference>
<dbReference type="EMBL" id="CAKMMG010000001">
    <property type="protein sequence ID" value="CAH1191339.1"/>
    <property type="molecule type" value="Genomic_DNA"/>
</dbReference>
<keyword evidence="4 7" id="KW-0812">Transmembrane</keyword>
<evidence type="ECO:0000256" key="5">
    <source>
        <dbReference type="ARBA" id="ARBA00022989"/>
    </source>
</evidence>
<dbReference type="PANTHER" id="PTHR42920:SF5">
    <property type="entry name" value="EAMA DOMAIN-CONTAINING PROTEIN"/>
    <property type="match status" value="1"/>
</dbReference>
<evidence type="ECO:0000256" key="3">
    <source>
        <dbReference type="ARBA" id="ARBA00022475"/>
    </source>
</evidence>
<comment type="subcellular location">
    <subcellularLocation>
        <location evidence="1">Cell membrane</location>
        <topology evidence="1">Multi-pass membrane protein</topology>
    </subcellularLocation>
</comment>
<feature type="transmembrane region" description="Helical" evidence="7">
    <location>
        <begin position="68"/>
        <end position="89"/>
    </location>
</feature>
<dbReference type="Proteomes" id="UP000838324">
    <property type="component" value="Unassembled WGS sequence"/>
</dbReference>
<feature type="transmembrane region" description="Helical" evidence="7">
    <location>
        <begin position="38"/>
        <end position="56"/>
    </location>
</feature>
<protein>
    <recommendedName>
        <fullName evidence="8">EamA domain-containing protein</fullName>
    </recommendedName>
</protein>
<organism evidence="9 10">
    <name type="scientific">Paenibacillus auburnensis</name>
    <dbReference type="NCBI Taxonomy" id="2905649"/>
    <lineage>
        <taxon>Bacteria</taxon>
        <taxon>Bacillati</taxon>
        <taxon>Bacillota</taxon>
        <taxon>Bacilli</taxon>
        <taxon>Bacillales</taxon>
        <taxon>Paenibacillaceae</taxon>
        <taxon>Paenibacillus</taxon>
    </lineage>
</organism>
<feature type="domain" description="EamA" evidence="8">
    <location>
        <begin position="9"/>
        <end position="139"/>
    </location>
</feature>
<gene>
    <name evidence="9" type="ORF">PAECIP111892_00604</name>
</gene>
<feature type="domain" description="EamA" evidence="8">
    <location>
        <begin position="148"/>
        <end position="279"/>
    </location>
</feature>
<dbReference type="SUPFAM" id="SSF103481">
    <property type="entry name" value="Multidrug resistance efflux transporter EmrE"/>
    <property type="match status" value="2"/>
</dbReference>
<evidence type="ECO:0000256" key="4">
    <source>
        <dbReference type="ARBA" id="ARBA00022692"/>
    </source>
</evidence>
<feature type="transmembrane region" description="Helical" evidence="7">
    <location>
        <begin position="265"/>
        <end position="285"/>
    </location>
</feature>
<feature type="transmembrane region" description="Helical" evidence="7">
    <location>
        <begin position="210"/>
        <end position="230"/>
    </location>
</feature>
<evidence type="ECO:0000313" key="9">
    <source>
        <dbReference type="EMBL" id="CAH1191339.1"/>
    </source>
</evidence>
<evidence type="ECO:0000256" key="2">
    <source>
        <dbReference type="ARBA" id="ARBA00007362"/>
    </source>
</evidence>
<dbReference type="PANTHER" id="PTHR42920">
    <property type="entry name" value="OS03G0707200 PROTEIN-RELATED"/>
    <property type="match status" value="1"/>
</dbReference>
<evidence type="ECO:0000256" key="7">
    <source>
        <dbReference type="SAM" id="Phobius"/>
    </source>
</evidence>
<dbReference type="InterPro" id="IPR037185">
    <property type="entry name" value="EmrE-like"/>
</dbReference>
<feature type="transmembrane region" description="Helical" evidence="7">
    <location>
        <begin position="95"/>
        <end position="114"/>
    </location>
</feature>
<dbReference type="InterPro" id="IPR000620">
    <property type="entry name" value="EamA_dom"/>
</dbReference>
<comment type="caution">
    <text evidence="9">The sequence shown here is derived from an EMBL/GenBank/DDBJ whole genome shotgun (WGS) entry which is preliminary data.</text>
</comment>
<evidence type="ECO:0000259" key="8">
    <source>
        <dbReference type="Pfam" id="PF00892"/>
    </source>
</evidence>
<name>A0ABN8FYP9_9BACL</name>
<keyword evidence="5 7" id="KW-1133">Transmembrane helix</keyword>
<feature type="transmembrane region" description="Helical" evidence="7">
    <location>
        <begin position="179"/>
        <end position="198"/>
    </location>
</feature>
<keyword evidence="3" id="KW-1003">Cell membrane</keyword>